<dbReference type="Proteomes" id="UP001187531">
    <property type="component" value="Unassembled WGS sequence"/>
</dbReference>
<keyword evidence="1" id="KW-0472">Membrane</keyword>
<feature type="transmembrane region" description="Helical" evidence="1">
    <location>
        <begin position="242"/>
        <end position="262"/>
    </location>
</feature>
<proteinExistence type="predicted"/>
<comment type="caution">
    <text evidence="2">The sequence shown here is derived from an EMBL/GenBank/DDBJ whole genome shotgun (WGS) entry which is preliminary data.</text>
</comment>
<feature type="transmembrane region" description="Helical" evidence="1">
    <location>
        <begin position="101"/>
        <end position="123"/>
    </location>
</feature>
<feature type="transmembrane region" description="Helical" evidence="1">
    <location>
        <begin position="135"/>
        <end position="153"/>
    </location>
</feature>
<gene>
    <name evidence="2" type="ORF">QYM36_014095</name>
</gene>
<evidence type="ECO:0000313" key="2">
    <source>
        <dbReference type="EMBL" id="KAK2708366.1"/>
    </source>
</evidence>
<protein>
    <submittedName>
        <fullName evidence="2">Uncharacterized protein</fullName>
    </submittedName>
</protein>
<organism evidence="2 3">
    <name type="scientific">Artemia franciscana</name>
    <name type="common">Brine shrimp</name>
    <name type="synonym">Artemia sanfranciscana</name>
    <dbReference type="NCBI Taxonomy" id="6661"/>
    <lineage>
        <taxon>Eukaryota</taxon>
        <taxon>Metazoa</taxon>
        <taxon>Ecdysozoa</taxon>
        <taxon>Arthropoda</taxon>
        <taxon>Crustacea</taxon>
        <taxon>Branchiopoda</taxon>
        <taxon>Anostraca</taxon>
        <taxon>Artemiidae</taxon>
        <taxon>Artemia</taxon>
    </lineage>
</organism>
<feature type="transmembrane region" description="Helical" evidence="1">
    <location>
        <begin position="316"/>
        <end position="344"/>
    </location>
</feature>
<sequence length="371" mass="41409">MDNSNSPRIAQSAVDPFPEMFCFQSLFRNGIVFRPKHLWYSSWIVLILSIATFGIGVGSIWRDAHETLAIISGILGSLSAGTGIASVILNRNGITTLPNALFLFYILVALLSLSTAITSSIYMFTRLPYSDGFTISIFILTLIQFVSVSVAAAQIRDDSITDSNEMNSDRLQNMSQFSSRWHRRGAICFTVDSSEEMASNLRSKKRMLWTMSIFHFLCGFGVFALGVFSFTYNRETLINITFAPLWDGVVGILSSVFGLLALCSKSTGMKLSNLAFNILPLIVAIGLFVLAAIDIANYDSHWHHGSLEDENDTAFFLIYSGFLVVAFIQLLTSFIGIILFFYAFCTCFKRDLDDHETLYEDNREETSQANQ</sequence>
<dbReference type="EMBL" id="JAVRJZ010000018">
    <property type="protein sequence ID" value="KAK2708366.1"/>
    <property type="molecule type" value="Genomic_DNA"/>
</dbReference>
<dbReference type="AlphaFoldDB" id="A0AA88HIV9"/>
<reference evidence="2" key="1">
    <citation type="submission" date="2023-07" db="EMBL/GenBank/DDBJ databases">
        <title>Chromosome-level genome assembly of Artemia franciscana.</title>
        <authorList>
            <person name="Jo E."/>
        </authorList>
    </citation>
    <scope>NUCLEOTIDE SEQUENCE</scope>
    <source>
        <tissue evidence="2">Whole body</tissue>
    </source>
</reference>
<keyword evidence="1" id="KW-0812">Transmembrane</keyword>
<keyword evidence="3" id="KW-1185">Reference proteome</keyword>
<accession>A0AA88HIV9</accession>
<evidence type="ECO:0000313" key="3">
    <source>
        <dbReference type="Proteomes" id="UP001187531"/>
    </source>
</evidence>
<keyword evidence="1" id="KW-1133">Transmembrane helix</keyword>
<feature type="transmembrane region" description="Helical" evidence="1">
    <location>
        <begin position="207"/>
        <end position="230"/>
    </location>
</feature>
<evidence type="ECO:0000256" key="1">
    <source>
        <dbReference type="SAM" id="Phobius"/>
    </source>
</evidence>
<feature type="transmembrane region" description="Helical" evidence="1">
    <location>
        <begin position="274"/>
        <end position="296"/>
    </location>
</feature>
<feature type="transmembrane region" description="Helical" evidence="1">
    <location>
        <begin position="38"/>
        <end position="61"/>
    </location>
</feature>
<name>A0AA88HIV9_ARTSF</name>
<feature type="transmembrane region" description="Helical" evidence="1">
    <location>
        <begin position="67"/>
        <end position="89"/>
    </location>
</feature>